<feature type="non-terminal residue" evidence="1">
    <location>
        <position position="1"/>
    </location>
</feature>
<evidence type="ECO:0000313" key="2">
    <source>
        <dbReference type="Proteomes" id="UP000708208"/>
    </source>
</evidence>
<reference evidence="1" key="1">
    <citation type="submission" date="2021-06" db="EMBL/GenBank/DDBJ databases">
        <authorList>
            <person name="Hodson N. C."/>
            <person name="Mongue J. A."/>
            <person name="Jaron S. K."/>
        </authorList>
    </citation>
    <scope>NUCLEOTIDE SEQUENCE</scope>
</reference>
<comment type="caution">
    <text evidence="1">The sequence shown here is derived from an EMBL/GenBank/DDBJ whole genome shotgun (WGS) entry which is preliminary data.</text>
</comment>
<accession>A0A8J2NU51</accession>
<proteinExistence type="predicted"/>
<name>A0A8J2NU51_9HEXA</name>
<keyword evidence="2" id="KW-1185">Reference proteome</keyword>
<evidence type="ECO:0000313" key="1">
    <source>
        <dbReference type="EMBL" id="CAG7695190.1"/>
    </source>
</evidence>
<dbReference type="EMBL" id="CAJVCH010023763">
    <property type="protein sequence ID" value="CAG7695190.1"/>
    <property type="molecule type" value="Genomic_DNA"/>
</dbReference>
<gene>
    <name evidence="1" type="ORF">AFUS01_LOCUS3881</name>
</gene>
<dbReference type="Proteomes" id="UP000708208">
    <property type="component" value="Unassembled WGS sequence"/>
</dbReference>
<dbReference type="AlphaFoldDB" id="A0A8J2NU51"/>
<protein>
    <submittedName>
        <fullName evidence="1">Uncharacterized protein</fullName>
    </submittedName>
</protein>
<organism evidence="1 2">
    <name type="scientific">Allacma fusca</name>
    <dbReference type="NCBI Taxonomy" id="39272"/>
    <lineage>
        <taxon>Eukaryota</taxon>
        <taxon>Metazoa</taxon>
        <taxon>Ecdysozoa</taxon>
        <taxon>Arthropoda</taxon>
        <taxon>Hexapoda</taxon>
        <taxon>Collembola</taxon>
        <taxon>Symphypleona</taxon>
        <taxon>Sminthuridae</taxon>
        <taxon>Allacma</taxon>
    </lineage>
</organism>
<sequence>MYQPYLLNAPTGLSESNIDNLVARFEQFAAESRRFQELVLTHLIRISSDVAETIR</sequence>